<dbReference type="OrthoDB" id="2230015at2759"/>
<dbReference type="Gene3D" id="3.80.10.10">
    <property type="entry name" value="Ribonuclease Inhibitor"/>
    <property type="match status" value="1"/>
</dbReference>
<dbReference type="InterPro" id="IPR036047">
    <property type="entry name" value="F-box-like_dom_sf"/>
</dbReference>
<dbReference type="GO" id="GO:0019005">
    <property type="term" value="C:SCF ubiquitin ligase complex"/>
    <property type="evidence" value="ECO:0007669"/>
    <property type="project" value="TreeGrafter"/>
</dbReference>
<evidence type="ECO:0000313" key="1">
    <source>
        <dbReference type="EMBL" id="CDS10216.1"/>
    </source>
</evidence>
<evidence type="ECO:0008006" key="2">
    <source>
        <dbReference type="Google" id="ProtNLM"/>
    </source>
</evidence>
<dbReference type="PANTHER" id="PTHR13318">
    <property type="entry name" value="PARTNER OF PAIRED, ISOFORM B-RELATED"/>
    <property type="match status" value="1"/>
</dbReference>
<organism evidence="1">
    <name type="scientific">Lichtheimia ramosa</name>
    <dbReference type="NCBI Taxonomy" id="688394"/>
    <lineage>
        <taxon>Eukaryota</taxon>
        <taxon>Fungi</taxon>
        <taxon>Fungi incertae sedis</taxon>
        <taxon>Mucoromycota</taxon>
        <taxon>Mucoromycotina</taxon>
        <taxon>Mucoromycetes</taxon>
        <taxon>Mucorales</taxon>
        <taxon>Lichtheimiaceae</taxon>
        <taxon>Lichtheimia</taxon>
    </lineage>
</organism>
<dbReference type="AlphaFoldDB" id="A0A077WRG7"/>
<name>A0A077WRG7_9FUNG</name>
<reference evidence="1" key="1">
    <citation type="journal article" date="2014" name="Genome Announc.">
        <title>De novo whole-genome sequence and genome annotation of Lichtheimia ramosa.</title>
        <authorList>
            <person name="Linde J."/>
            <person name="Schwartze V."/>
            <person name="Binder U."/>
            <person name="Lass-Florl C."/>
            <person name="Voigt K."/>
            <person name="Horn F."/>
        </authorList>
    </citation>
    <scope>NUCLEOTIDE SEQUENCE</scope>
    <source>
        <strain evidence="1">JMRC FSU:6197</strain>
    </source>
</reference>
<dbReference type="GO" id="GO:0031146">
    <property type="term" value="P:SCF-dependent proteasomal ubiquitin-dependent protein catabolic process"/>
    <property type="evidence" value="ECO:0007669"/>
    <property type="project" value="TreeGrafter"/>
</dbReference>
<gene>
    <name evidence="1" type="ORF">LRAMOSA02892</name>
</gene>
<dbReference type="InterPro" id="IPR032675">
    <property type="entry name" value="LRR_dom_sf"/>
</dbReference>
<dbReference type="EMBL" id="LK023335">
    <property type="protein sequence ID" value="CDS10216.1"/>
    <property type="molecule type" value="Genomic_DNA"/>
</dbReference>
<dbReference type="SUPFAM" id="SSF52047">
    <property type="entry name" value="RNI-like"/>
    <property type="match status" value="1"/>
</dbReference>
<proteinExistence type="predicted"/>
<protein>
    <recommendedName>
        <fullName evidence="2">F-box domain-containing protein</fullName>
    </recommendedName>
</protein>
<dbReference type="SUPFAM" id="SSF81383">
    <property type="entry name" value="F-box domain"/>
    <property type="match status" value="1"/>
</dbReference>
<sequence>MAFHLLPTEVCEVVAKQLPTRDHFQCILVNKTWCDIFLPVLYRSVPLTHQCNVLPILQDPARSIGRHVRKLVVDDGILSLETVGDLRALCPLLRELEFCWPRVRRPNLGSSTSGGAHCSPVPILEAIDTDELRTLCLICNGDSEDQTADVNNDPLFQPLIPRQTPQGMMESLMLPSILQFTSHVESLSLINVLPILRTTELDAIHAACPRLKHLVVEGSNMVLTPVVTDKVHPSLHTLRITYPSGWSRTDLWIDYIISHYPNLRSLDLVNTSKGNAVIRPVLRGPTSLDLANRPLPQHLHTLRLNRLGDYGNDGQYLTPLTLLPALSNVEIKSQRPWHQDTWLRAVSDRLEYLSIDLPTDGKPCYDDVIQSTLIVLGDFQRLVELHIDMARTGGGYDILMHACPPTLKHLSLLNGIFDFTLPDTIKQSSSLSTKMSCPSITRLTLDNMLVLDNDMLTFAISVYCPNLVHLNAIQCSWLPCSRNVPVVNLDFGAHSFASLSFSQSRMITHAKRRQQSDPTSRLVQCYGFICDNRQQSSSSKECIGRKRQRTSSSNTPWFITLDNMNENDPTSSRATGYRIGKQAEECIIIKCKEAKQLWIEGYQV</sequence>
<accession>A0A077WRG7</accession>